<evidence type="ECO:0000256" key="17">
    <source>
        <dbReference type="SAM" id="MobiDB-lite"/>
    </source>
</evidence>
<evidence type="ECO:0000313" key="21">
    <source>
        <dbReference type="EMBL" id="KAK2188039.1"/>
    </source>
</evidence>
<evidence type="ECO:0000256" key="3">
    <source>
        <dbReference type="ARBA" id="ARBA00022679"/>
    </source>
</evidence>
<evidence type="ECO:0000256" key="10">
    <source>
        <dbReference type="ARBA" id="ARBA00023242"/>
    </source>
</evidence>
<evidence type="ECO:0000256" key="12">
    <source>
        <dbReference type="PIRSR" id="PIRSR037404-1"/>
    </source>
</evidence>
<evidence type="ECO:0000259" key="20">
    <source>
        <dbReference type="PROSITE" id="PS51912"/>
    </source>
</evidence>
<feature type="compositionally biased region" description="Basic and acidic residues" evidence="17">
    <location>
        <begin position="184"/>
        <end position="195"/>
    </location>
</feature>
<dbReference type="InterPro" id="IPR029063">
    <property type="entry name" value="SAM-dependent_MTases_sf"/>
</dbReference>
<dbReference type="GO" id="GO:0008270">
    <property type="term" value="F:zinc ion binding"/>
    <property type="evidence" value="ECO:0007669"/>
    <property type="project" value="UniProtKB-KW"/>
</dbReference>
<evidence type="ECO:0000256" key="6">
    <source>
        <dbReference type="ARBA" id="ARBA00022737"/>
    </source>
</evidence>
<evidence type="ECO:0000256" key="1">
    <source>
        <dbReference type="ARBA" id="ARBA00004123"/>
    </source>
</evidence>
<feature type="compositionally biased region" description="Basic and acidic residues" evidence="17">
    <location>
        <begin position="1516"/>
        <end position="1527"/>
    </location>
</feature>
<evidence type="ECO:0000256" key="8">
    <source>
        <dbReference type="ARBA" id="ARBA00022833"/>
    </source>
</evidence>
<dbReference type="InterPro" id="IPR018117">
    <property type="entry name" value="C5_DNA_meth_AS"/>
</dbReference>
<dbReference type="PIRSF" id="PIRSF037404">
    <property type="entry name" value="DNMT1"/>
    <property type="match status" value="1"/>
</dbReference>
<evidence type="ECO:0000256" key="11">
    <source>
        <dbReference type="PIRNR" id="PIRNR037404"/>
    </source>
</evidence>
<dbReference type="GO" id="GO:0005634">
    <property type="term" value="C:nucleus"/>
    <property type="evidence" value="ECO:0007669"/>
    <property type="project" value="UniProtKB-SubCell"/>
</dbReference>
<keyword evidence="4 11" id="KW-0949">S-adenosyl-L-methionine</keyword>
<dbReference type="GO" id="GO:0044027">
    <property type="term" value="P:negative regulation of gene expression via chromosomal CpG island methylation"/>
    <property type="evidence" value="ECO:0007669"/>
    <property type="project" value="TreeGrafter"/>
</dbReference>
<keyword evidence="22" id="KW-1185">Reference proteome</keyword>
<dbReference type="InterPro" id="IPR010506">
    <property type="entry name" value="DMAP1-bd"/>
</dbReference>
<name>A0AAD9P4J2_RIDPI</name>
<dbReference type="CDD" id="cd04760">
    <property type="entry name" value="BAH_Dnmt1_I"/>
    <property type="match status" value="1"/>
</dbReference>
<evidence type="ECO:0000313" key="22">
    <source>
        <dbReference type="Proteomes" id="UP001209878"/>
    </source>
</evidence>
<accession>A0AAD9P4J2</accession>
<organism evidence="21 22">
    <name type="scientific">Ridgeia piscesae</name>
    <name type="common">Tubeworm</name>
    <dbReference type="NCBI Taxonomy" id="27915"/>
    <lineage>
        <taxon>Eukaryota</taxon>
        <taxon>Metazoa</taxon>
        <taxon>Spiralia</taxon>
        <taxon>Lophotrochozoa</taxon>
        <taxon>Annelida</taxon>
        <taxon>Polychaeta</taxon>
        <taxon>Sedentaria</taxon>
        <taxon>Canalipalpata</taxon>
        <taxon>Sabellida</taxon>
        <taxon>Siboglinidae</taxon>
        <taxon>Ridgeia</taxon>
    </lineage>
</organism>
<dbReference type="PROSITE" id="PS51912">
    <property type="entry name" value="DMAP1_BIND"/>
    <property type="match status" value="1"/>
</dbReference>
<dbReference type="InterPro" id="IPR001525">
    <property type="entry name" value="C5_MeTfrase"/>
</dbReference>
<comment type="catalytic activity">
    <reaction evidence="11 16">
        <text>a 2'-deoxycytidine in DNA + S-adenosyl-L-methionine = a 5-methyl-2'-deoxycytidine in DNA + S-adenosyl-L-homocysteine + H(+)</text>
        <dbReference type="Rhea" id="RHEA:13681"/>
        <dbReference type="Rhea" id="RHEA-COMP:11369"/>
        <dbReference type="Rhea" id="RHEA-COMP:11370"/>
        <dbReference type="ChEBI" id="CHEBI:15378"/>
        <dbReference type="ChEBI" id="CHEBI:57856"/>
        <dbReference type="ChEBI" id="CHEBI:59789"/>
        <dbReference type="ChEBI" id="CHEBI:85452"/>
        <dbReference type="ChEBI" id="CHEBI:85454"/>
        <dbReference type="EC" id="2.1.1.37"/>
    </reaction>
</comment>
<dbReference type="SUPFAM" id="SSF53335">
    <property type="entry name" value="S-adenosyl-L-methionine-dependent methyltransferases"/>
    <property type="match status" value="1"/>
</dbReference>
<keyword evidence="7 13" id="KW-0863">Zinc-finger</keyword>
<keyword evidence="3 11" id="KW-0808">Transferase</keyword>
<dbReference type="Pfam" id="PF12047">
    <property type="entry name" value="DNMT1-RFD"/>
    <property type="match status" value="1"/>
</dbReference>
<dbReference type="EC" id="2.1.1.37" evidence="11"/>
<dbReference type="PRINTS" id="PR00105">
    <property type="entry name" value="C5METTRFRASE"/>
</dbReference>
<dbReference type="Gene3D" id="2.30.30.490">
    <property type="match status" value="2"/>
</dbReference>
<evidence type="ECO:0000256" key="7">
    <source>
        <dbReference type="ARBA" id="ARBA00022771"/>
    </source>
</evidence>
<dbReference type="SMART" id="SM00439">
    <property type="entry name" value="BAH"/>
    <property type="match status" value="2"/>
</dbReference>
<dbReference type="PROSITE" id="PS00095">
    <property type="entry name" value="C5_MTASE_2"/>
    <property type="match status" value="1"/>
</dbReference>
<keyword evidence="9 11" id="KW-0238">DNA-binding</keyword>
<dbReference type="PANTHER" id="PTHR10629">
    <property type="entry name" value="CYTOSINE-SPECIFIC METHYLTRANSFERASE"/>
    <property type="match status" value="1"/>
</dbReference>
<feature type="compositionally biased region" description="Basic and acidic residues" evidence="17">
    <location>
        <begin position="262"/>
        <end position="275"/>
    </location>
</feature>
<feature type="active site" evidence="12 14">
    <location>
        <position position="1145"/>
    </location>
</feature>
<feature type="region of interest" description="Disordered" evidence="17">
    <location>
        <begin position="1516"/>
        <end position="1551"/>
    </location>
</feature>
<evidence type="ECO:0000256" key="5">
    <source>
        <dbReference type="ARBA" id="ARBA00022723"/>
    </source>
</evidence>
<keyword evidence="6" id="KW-0677">Repeat</keyword>
<dbReference type="FunFam" id="3.90.120.10:FF:000001">
    <property type="entry name" value="DNA (cytosine-5)-methyltransferase"/>
    <property type="match status" value="1"/>
</dbReference>
<reference evidence="21" key="1">
    <citation type="journal article" date="2023" name="Mol. Biol. Evol.">
        <title>Third-Generation Sequencing Reveals the Adaptive Role of the Epigenome in Three Deep-Sea Polychaetes.</title>
        <authorList>
            <person name="Perez M."/>
            <person name="Aroh O."/>
            <person name="Sun Y."/>
            <person name="Lan Y."/>
            <person name="Juniper S.K."/>
            <person name="Young C.R."/>
            <person name="Angers B."/>
            <person name="Qian P.Y."/>
        </authorList>
    </citation>
    <scope>NUCLEOTIDE SEQUENCE</scope>
    <source>
        <strain evidence="21">R07B-5</strain>
    </source>
</reference>
<dbReference type="Proteomes" id="UP001209878">
    <property type="component" value="Unassembled WGS sequence"/>
</dbReference>
<dbReference type="EMBL" id="JAODUO010000146">
    <property type="protein sequence ID" value="KAK2188039.1"/>
    <property type="molecule type" value="Genomic_DNA"/>
</dbReference>
<evidence type="ECO:0000256" key="2">
    <source>
        <dbReference type="ARBA" id="ARBA00022603"/>
    </source>
</evidence>
<feature type="domain" description="CXXC-type" evidence="19">
    <location>
        <begin position="558"/>
        <end position="604"/>
    </location>
</feature>
<evidence type="ECO:0000256" key="14">
    <source>
        <dbReference type="PROSITE-ProRule" id="PRU01016"/>
    </source>
</evidence>
<dbReference type="FunFam" id="3.40.50.150:FF:000036">
    <property type="entry name" value="DNA (cytosine-5)-methyltransferase"/>
    <property type="match status" value="1"/>
</dbReference>
<dbReference type="Pfam" id="PF06464">
    <property type="entry name" value="DMAP_binding"/>
    <property type="match status" value="2"/>
</dbReference>
<evidence type="ECO:0000256" key="9">
    <source>
        <dbReference type="ARBA" id="ARBA00023125"/>
    </source>
</evidence>
<keyword evidence="2 11" id="KW-0489">Methyltransferase</keyword>
<dbReference type="PANTHER" id="PTHR10629:SF52">
    <property type="entry name" value="DNA (CYTOSINE-5)-METHYLTRANSFERASE 1"/>
    <property type="match status" value="1"/>
</dbReference>
<evidence type="ECO:0000259" key="19">
    <source>
        <dbReference type="PROSITE" id="PS51058"/>
    </source>
</evidence>
<dbReference type="GO" id="GO:0003677">
    <property type="term" value="F:DNA binding"/>
    <property type="evidence" value="ECO:0007669"/>
    <property type="project" value="UniProtKB-KW"/>
</dbReference>
<feature type="region of interest" description="Disordered" evidence="17">
    <location>
        <begin position="81"/>
        <end position="285"/>
    </location>
</feature>
<feature type="domain" description="DMAP1-binding" evidence="20">
    <location>
        <begin position="7"/>
        <end position="106"/>
    </location>
</feature>
<dbReference type="Pfam" id="PF00145">
    <property type="entry name" value="DNA_methylase"/>
    <property type="match status" value="1"/>
</dbReference>
<proteinExistence type="inferred from homology"/>
<evidence type="ECO:0000256" key="16">
    <source>
        <dbReference type="RuleBase" id="RU000417"/>
    </source>
</evidence>
<gene>
    <name evidence="21" type="primary">Dnmt1</name>
    <name evidence="21" type="ORF">NP493_146g03046</name>
</gene>
<sequence>MPGKTAESTVPTSDLHKQLAELKEDYDDGCITEKGYWKKKVRLLQSSLPDEISKQITELETDLKENTVTEKGYLKKIEKLLGDAGKNGQSVDETSVKAAAKNGSDHATNGSHSKNDDAGNGNGSSNGDAHVHDEAEHVNVNDSGSCDKKDDCEDGSPVAMEITEEDMKPVKKVTPGASAGTKRINRDKETKKEQSPDPAKNSKGRRTSGKDQPSIVAMFKKTPAKRKAEDECVTEDEKGNGEKRVKSEKEDPEADGSSELKTQTEKLKEETKEETAASTVTSPKLPPPKCRECKQFLDDVKMFTGDPSFAVEEFIMLTDPKLSLFTGEEENINSADERPQHKITNFSIYDKNGHLCPFDSGLIEKNIELYFSGYVKPIYDENQLIEGGIATQKMGPINEWWTAGFDGGENALIGFTTAFADYILMTPSDEYVFVMDTLKEKIYMSKDLINRIETAIPPQGLASFTEDSLLRHAQWIVGQVESYDEAADDDESLLLTTPCMRALIKLAGVTLGKRRVLKRQLRREVRPKNAGPTKATTTKLVSDIFDSIFQGQLDDKVGGVKRRRCGVCEACQQPECGQCRACLDMVKFGGSGKSKQACVHRSCPNMAVLQAEEDDALDEDKEQKEEVVTPAKTSHRFKKQKIDLSWEGEPVHVKGKKKYYSAVWMNDEKVEVGECVTVKPDDPSTPLYVARVMYMWQEVGGEKMFHAHWFTRGNDTILGETSDPQELFLVDDCQDTQLTFCVAKVKVEQQSPSADWFMEGGNGDIIINERMSTGDDNTFFFQKWYQPAEARFEDVPVVPENPDKLTTFCPSCIRIKEIELKETAILENKLDDGADDGRVHYGLVKFQGSEFRVGDSAFFHPEVFVFNAKPTVVRKAKQDRSMFEDEEKYPEAYRKTDYIKGSNEEVPQPFRVGRIIDIYVKRSDRGTSDPEQVALRIKKFYSSISDLENTHKGSKACLSSDLNQLYWSEEECKVSLTQVEEKCHVVYSHDITQSLEEYFHSGQNNFYFSEAYNAETKEFYEPPLTSRNIRGKGKGKGKSSKPKEEVKLSTSGGQEEMHIQPLRSLDVFAGCGGFHQAGVAETCWAIEKEEPAAQAFRRNNPDSIVFTDDCNELLRLVMDGETTNSRGQTLPQKGDVELLCGGPPCQGFSGMNRFNSREYSKFKNSLIASYLSYCDYYRPRYFLLENVRNFVSFKKSMVLKLTLRCLVRMGYQCTFGILQAGSYGVPQTRRRAIILAAAPGEKLPTYPHPLHTFSRRGMQLSVVVDDRKYESCAGRLDCAPFRTITVRDSMSDLPEIRNGAKTEEISYNGDPISHFQREIRGKQTEPILRDHICKEMSALVHARMHYIPKHPGSDWRDLPNIEVRLSDGNKTKKLRYSHHDKKHKSGGQLRGVCSCAAGRGCDPMDRQFNTLIPWCLPHTGNRHNHWAGLYGRLDWDGFFSTTVTNPEPMGKQGRVLHPEQNRVVSVRECARSQGFPDTYRFFGNVLDRHRQIGNAVPPPMARAIGIEIKKCVHWKEQQVEDSKKASSEDGTDDKEDEMKKEAIPVVPGTSN</sequence>
<dbReference type="Gene3D" id="3.90.120.10">
    <property type="entry name" value="DNA Methylase, subunit A, domain 2"/>
    <property type="match status" value="1"/>
</dbReference>
<protein>
    <recommendedName>
        <fullName evidence="11">DNA (cytosine-5)-methyltransferase</fullName>
        <ecNumber evidence="11">2.1.1.37</ecNumber>
    </recommendedName>
</protein>
<feature type="compositionally biased region" description="Basic residues" evidence="17">
    <location>
        <begin position="1029"/>
        <end position="1040"/>
    </location>
</feature>
<dbReference type="Gene3D" id="3.40.50.150">
    <property type="entry name" value="Vaccinia Virus protein VP39"/>
    <property type="match status" value="1"/>
</dbReference>
<keyword evidence="5" id="KW-0479">Metal-binding</keyword>
<evidence type="ECO:0000256" key="4">
    <source>
        <dbReference type="ARBA" id="ARBA00022691"/>
    </source>
</evidence>
<keyword evidence="10 11" id="KW-0539">Nucleus</keyword>
<dbReference type="InterPro" id="IPR022702">
    <property type="entry name" value="Cytosine_MeTrfase1_RFD"/>
</dbReference>
<evidence type="ECO:0000259" key="18">
    <source>
        <dbReference type="PROSITE" id="PS51038"/>
    </source>
</evidence>
<dbReference type="GO" id="GO:0003886">
    <property type="term" value="F:DNA (cytosine-5-)-methyltransferase activity"/>
    <property type="evidence" value="ECO:0007669"/>
    <property type="project" value="UniProtKB-UniRule"/>
</dbReference>
<feature type="compositionally biased region" description="Basic and acidic residues" evidence="17">
    <location>
        <begin position="129"/>
        <end position="151"/>
    </location>
</feature>
<feature type="compositionally biased region" description="Basic and acidic residues" evidence="17">
    <location>
        <begin position="226"/>
        <end position="249"/>
    </location>
</feature>
<dbReference type="Gene3D" id="1.10.10.2230">
    <property type="match status" value="1"/>
</dbReference>
<dbReference type="PROSITE" id="PS51038">
    <property type="entry name" value="BAH"/>
    <property type="match status" value="2"/>
</dbReference>
<comment type="similarity">
    <text evidence="11 14 15">Belongs to the class I-like SAM-binding methyltransferase superfamily. C5-methyltransferase family.</text>
</comment>
<dbReference type="NCBIfam" id="TIGR00675">
    <property type="entry name" value="dcm"/>
    <property type="match status" value="1"/>
</dbReference>
<dbReference type="InterPro" id="IPR001025">
    <property type="entry name" value="BAH_dom"/>
</dbReference>
<dbReference type="InterPro" id="IPR002857">
    <property type="entry name" value="Znf_CXXC"/>
</dbReference>
<dbReference type="PROSITE" id="PS00094">
    <property type="entry name" value="C5_MTASE_1"/>
    <property type="match status" value="1"/>
</dbReference>
<dbReference type="GO" id="GO:0032259">
    <property type="term" value="P:methylation"/>
    <property type="evidence" value="ECO:0007669"/>
    <property type="project" value="UniProtKB-KW"/>
</dbReference>
<dbReference type="InterPro" id="IPR031303">
    <property type="entry name" value="C5_meth_CS"/>
</dbReference>
<dbReference type="Pfam" id="PF01426">
    <property type="entry name" value="BAH"/>
    <property type="match status" value="2"/>
</dbReference>
<dbReference type="InterPro" id="IPR050390">
    <property type="entry name" value="C5-Methyltransferase"/>
</dbReference>
<dbReference type="GO" id="GO:0003682">
    <property type="term" value="F:chromatin binding"/>
    <property type="evidence" value="ECO:0007669"/>
    <property type="project" value="UniProtKB-UniRule"/>
</dbReference>
<dbReference type="PROSITE" id="PS51058">
    <property type="entry name" value="ZF_CXXC"/>
    <property type="match status" value="1"/>
</dbReference>
<dbReference type="GO" id="GO:0006346">
    <property type="term" value="P:DNA methylation-dependent constitutive heterochromatin formation"/>
    <property type="evidence" value="ECO:0007669"/>
    <property type="project" value="InterPro"/>
</dbReference>
<comment type="caution">
    <text evidence="21">The sequence shown here is derived from an EMBL/GenBank/DDBJ whole genome shotgun (WGS) entry which is preliminary data.</text>
</comment>
<evidence type="ECO:0000256" key="13">
    <source>
        <dbReference type="PROSITE-ProRule" id="PRU00509"/>
    </source>
</evidence>
<feature type="region of interest" description="Disordered" evidence="17">
    <location>
        <begin position="1023"/>
        <end position="1055"/>
    </location>
</feature>
<dbReference type="InterPro" id="IPR043151">
    <property type="entry name" value="BAH_sf"/>
</dbReference>
<feature type="domain" description="BAH" evidence="18">
    <location>
        <begin position="891"/>
        <end position="1023"/>
    </location>
</feature>
<dbReference type="Pfam" id="PF02008">
    <property type="entry name" value="zf-CXXC"/>
    <property type="match status" value="1"/>
</dbReference>
<feature type="domain" description="BAH" evidence="18">
    <location>
        <begin position="668"/>
        <end position="796"/>
    </location>
</feature>
<dbReference type="PROSITE" id="PS51679">
    <property type="entry name" value="SAM_MT_C5"/>
    <property type="match status" value="1"/>
</dbReference>
<comment type="subcellular location">
    <subcellularLocation>
        <location evidence="1 11">Nucleus</location>
    </subcellularLocation>
</comment>
<keyword evidence="8" id="KW-0862">Zinc</keyword>
<evidence type="ECO:0000256" key="15">
    <source>
        <dbReference type="RuleBase" id="RU000416"/>
    </source>
</evidence>